<dbReference type="EMBL" id="MCFJ01000014">
    <property type="protein sequence ID" value="ORY59221.1"/>
    <property type="molecule type" value="Genomic_DNA"/>
</dbReference>
<dbReference type="STRING" id="1141098.A0A1Y2DJ12"/>
<dbReference type="GeneID" id="63774972"/>
<protein>
    <recommendedName>
        <fullName evidence="2">Clr5 domain-containing protein</fullName>
    </recommendedName>
</protein>
<reference evidence="3 4" key="1">
    <citation type="submission" date="2016-07" db="EMBL/GenBank/DDBJ databases">
        <title>Pervasive Adenine N6-methylation of Active Genes in Fungi.</title>
        <authorList>
            <consortium name="DOE Joint Genome Institute"/>
            <person name="Mondo S.J."/>
            <person name="Dannebaum R.O."/>
            <person name="Kuo R.C."/>
            <person name="Labutti K."/>
            <person name="Haridas S."/>
            <person name="Kuo A."/>
            <person name="Salamov A."/>
            <person name="Ahrendt S.R."/>
            <person name="Lipzen A."/>
            <person name="Sullivan W."/>
            <person name="Andreopoulos W.B."/>
            <person name="Clum A."/>
            <person name="Lindquist E."/>
            <person name="Daum C."/>
            <person name="Ramamoorthy G.K."/>
            <person name="Gryganskyi A."/>
            <person name="Culley D."/>
            <person name="Magnuson J.K."/>
            <person name="James T.Y."/>
            <person name="O'Malley M.A."/>
            <person name="Stajich J.E."/>
            <person name="Spatafora J.W."/>
            <person name="Visel A."/>
            <person name="Grigoriev I.V."/>
        </authorList>
    </citation>
    <scope>NUCLEOTIDE SEQUENCE [LARGE SCALE GENOMIC DNA]</scope>
    <source>
        <strain evidence="3 4">CBS 129021</strain>
    </source>
</reference>
<evidence type="ECO:0000256" key="1">
    <source>
        <dbReference type="SAM" id="MobiDB-lite"/>
    </source>
</evidence>
<gene>
    <name evidence="3" type="ORF">BCR38DRAFT_412926</name>
</gene>
<feature type="region of interest" description="Disordered" evidence="1">
    <location>
        <begin position="1"/>
        <end position="22"/>
    </location>
</feature>
<dbReference type="PANTHER" id="PTHR38788:SF3">
    <property type="entry name" value="CLR5 DOMAIN-CONTAINING PROTEIN"/>
    <property type="match status" value="1"/>
</dbReference>
<dbReference type="AlphaFoldDB" id="A0A1Y2DJ12"/>
<dbReference type="Pfam" id="PF14420">
    <property type="entry name" value="Clr5"/>
    <property type="match status" value="1"/>
</dbReference>
<organism evidence="3 4">
    <name type="scientific">Pseudomassariella vexata</name>
    <dbReference type="NCBI Taxonomy" id="1141098"/>
    <lineage>
        <taxon>Eukaryota</taxon>
        <taxon>Fungi</taxon>
        <taxon>Dikarya</taxon>
        <taxon>Ascomycota</taxon>
        <taxon>Pezizomycotina</taxon>
        <taxon>Sordariomycetes</taxon>
        <taxon>Xylariomycetidae</taxon>
        <taxon>Amphisphaeriales</taxon>
        <taxon>Pseudomassariaceae</taxon>
        <taxon>Pseudomassariella</taxon>
    </lineage>
</organism>
<keyword evidence="4" id="KW-1185">Reference proteome</keyword>
<evidence type="ECO:0000313" key="3">
    <source>
        <dbReference type="EMBL" id="ORY59221.1"/>
    </source>
</evidence>
<dbReference type="RefSeq" id="XP_040711915.1">
    <property type="nucleotide sequence ID" value="XM_040858760.1"/>
</dbReference>
<dbReference type="InterPro" id="IPR025676">
    <property type="entry name" value="Clr5_dom"/>
</dbReference>
<comment type="caution">
    <text evidence="3">The sequence shown here is derived from an EMBL/GenBank/DDBJ whole genome shotgun (WGS) entry which is preliminary data.</text>
</comment>
<dbReference type="PANTHER" id="PTHR38788">
    <property type="entry name" value="CLR5 DOMAIN-CONTAINING PROTEIN"/>
    <property type="match status" value="1"/>
</dbReference>
<evidence type="ECO:0000313" key="4">
    <source>
        <dbReference type="Proteomes" id="UP000193689"/>
    </source>
</evidence>
<feature type="domain" description="Clr5" evidence="2">
    <location>
        <begin position="115"/>
        <end position="166"/>
    </location>
</feature>
<accession>A0A1Y2DJ12</accession>
<feature type="compositionally biased region" description="Low complexity" evidence="1">
    <location>
        <begin position="55"/>
        <end position="64"/>
    </location>
</feature>
<dbReference type="OrthoDB" id="4115389at2759"/>
<name>A0A1Y2DJ12_9PEZI</name>
<sequence length="551" mass="61760">MTRMAENFTFKITSGPQPPPPRATVICPAATNDRQMGRASFRHIDGFEMCSVSESTESDVTTDSPSNQSGVSSVDTDHQGSNNADVIQSVLPGQWVFSVSSLAPKARVPGAQTTAESWEAHREEIQRLYISENKPLKVVARIMKTKGFHATERMYKTRIAQWGTFKNKRREDISKMLQVRRQRSALGKASVFYRGGRPIDINSYLQRNGLSIYDLAEFGVVGTLPANLRCTTPPPIDQKHLGHPEVLHVKKLVIGCFQEMVKNCYGADTRPPYAILNEYESSGAVKVIVRLRAARYLFTESFHNEGGQLALDAFQGLGTLLQNWSPLAFLHLMTGSLVFPIPGITAELWKYLGAYSSVMFDKKNPLTRAFTALNNFFHEHDFAFHLDFLANCIAGMCQMLCEFDANPNISSLPYHAVFRIGVSPFERRLTSCRPPVKPLHGVPTKGVAVYKSKSIVEDQIFRMLELELCLAGGEPASSSPRHEMARYYLEKDIEVDDSTGLPSPFKLTGLLKLLEEWCREAGDMDRARTAKEQRRRLMDEWLTTMGKAKPV</sequence>
<feature type="region of interest" description="Disordered" evidence="1">
    <location>
        <begin position="55"/>
        <end position="83"/>
    </location>
</feature>
<dbReference type="InParanoid" id="A0A1Y2DJ12"/>
<feature type="compositionally biased region" description="Polar residues" evidence="1">
    <location>
        <begin position="65"/>
        <end position="83"/>
    </location>
</feature>
<dbReference type="Proteomes" id="UP000193689">
    <property type="component" value="Unassembled WGS sequence"/>
</dbReference>
<proteinExistence type="predicted"/>
<evidence type="ECO:0000259" key="2">
    <source>
        <dbReference type="Pfam" id="PF14420"/>
    </source>
</evidence>